<feature type="region of interest" description="Disordered" evidence="1">
    <location>
        <begin position="118"/>
        <end position="164"/>
    </location>
</feature>
<feature type="region of interest" description="Disordered" evidence="1">
    <location>
        <begin position="1"/>
        <end position="95"/>
    </location>
</feature>
<feature type="compositionally biased region" description="Basic and acidic residues" evidence="1">
    <location>
        <begin position="642"/>
        <end position="705"/>
    </location>
</feature>
<feature type="compositionally biased region" description="Polar residues" evidence="1">
    <location>
        <begin position="227"/>
        <end position="248"/>
    </location>
</feature>
<dbReference type="Gene3D" id="2.170.270.10">
    <property type="entry name" value="SET domain"/>
    <property type="match status" value="1"/>
</dbReference>
<feature type="domain" description="SET" evidence="2">
    <location>
        <begin position="792"/>
        <end position="918"/>
    </location>
</feature>
<reference evidence="3" key="2">
    <citation type="journal article" date="2022" name="Microbiol. Resour. Announc.">
        <title>Whole-Genome Sequence of Entomortierella parvispora E1425, a Mucoromycotan Fungus Associated with Burkholderiaceae-Related Endosymbiotic Bacteria.</title>
        <authorList>
            <person name="Herlambang A."/>
            <person name="Guo Y."/>
            <person name="Takashima Y."/>
            <person name="Narisawa K."/>
            <person name="Ohta H."/>
            <person name="Nishizawa T."/>
        </authorList>
    </citation>
    <scope>NUCLEOTIDE SEQUENCE</scope>
    <source>
        <strain evidence="3">E1425</strain>
    </source>
</reference>
<keyword evidence="4" id="KW-1185">Reference proteome</keyword>
<name>A0A9P3LX96_9FUNG</name>
<proteinExistence type="predicted"/>
<dbReference type="InterPro" id="IPR046341">
    <property type="entry name" value="SET_dom_sf"/>
</dbReference>
<feature type="compositionally biased region" description="Basic and acidic residues" evidence="1">
    <location>
        <begin position="970"/>
        <end position="979"/>
    </location>
</feature>
<dbReference type="InterPro" id="IPR001214">
    <property type="entry name" value="SET_dom"/>
</dbReference>
<feature type="compositionally biased region" description="Basic residues" evidence="1">
    <location>
        <begin position="55"/>
        <end position="92"/>
    </location>
</feature>
<feature type="region of interest" description="Disordered" evidence="1">
    <location>
        <begin position="928"/>
        <end position="987"/>
    </location>
</feature>
<dbReference type="Proteomes" id="UP000827284">
    <property type="component" value="Unassembled WGS sequence"/>
</dbReference>
<feature type="region of interest" description="Disordered" evidence="1">
    <location>
        <begin position="176"/>
        <end position="201"/>
    </location>
</feature>
<dbReference type="PROSITE" id="PS50280">
    <property type="entry name" value="SET"/>
    <property type="match status" value="1"/>
</dbReference>
<dbReference type="EMBL" id="BQFW01000008">
    <property type="protein sequence ID" value="GJJ73867.1"/>
    <property type="molecule type" value="Genomic_DNA"/>
</dbReference>
<feature type="region of interest" description="Disordered" evidence="1">
    <location>
        <begin position="639"/>
        <end position="723"/>
    </location>
</feature>
<feature type="compositionally biased region" description="Basic residues" evidence="1">
    <location>
        <begin position="21"/>
        <end position="47"/>
    </location>
</feature>
<feature type="region of interest" description="Disordered" evidence="1">
    <location>
        <begin position="323"/>
        <end position="422"/>
    </location>
</feature>
<evidence type="ECO:0000313" key="4">
    <source>
        <dbReference type="Proteomes" id="UP000827284"/>
    </source>
</evidence>
<dbReference type="OrthoDB" id="5560686at2759"/>
<feature type="compositionally biased region" description="Low complexity" evidence="1">
    <location>
        <begin position="448"/>
        <end position="459"/>
    </location>
</feature>
<feature type="compositionally biased region" description="Polar residues" evidence="1">
    <location>
        <begin position="345"/>
        <end position="355"/>
    </location>
</feature>
<feature type="compositionally biased region" description="Low complexity" evidence="1">
    <location>
        <begin position="278"/>
        <end position="288"/>
    </location>
</feature>
<dbReference type="AlphaFoldDB" id="A0A9P3LX96"/>
<sequence>MDHSAHLQQNGRAAGEQHQHPLAHHPHSPHPLQHHHHPVHPHAHSHPVHPPSASFHHHSHSHQSQHQHQHHQQHQHHSMHHQPHPHHLRGHRHSTDSAAADTLLMLSAAAFMDPAAAQSVLDQPQEDKRGHHFGQGHHPAHQSNPQAHGPRRASPSPPPLHQGHARLPMAKTVSAPPLQYHSSSSSSSASSLPPLPRSANHPLRELGEIESTRGHPLSISIPHRQQHSNGASMSNPLSAHTVSSQPASPTRARAVGSAVSISAVNANNSSLPMDLDSPHPSSSAPTPAKGNGISQDEDEEEEEEDEVMSEGVVHVNKTLAPIALSPQSKGPPANYFTHPLPPLPQSISTHSNHWSQQQQQQQDQPKTPRTPKQPRTPKTPKTPRQPKKSQNGQRDSSADFFYSPFPLSSSPASSPSSPSSFHSQLQLLTHNFVSIQPHASPTNRFRRTPSAITPATATPPFSPPASPGVELMRETPFYPGSSANTSPVKDGSANPTTPTSAGFPRSSSGATTPQRSHFKPRWHTQPYMMFLALRAMPDRTAARQELIMAAVELDKKFSAEKGLPRVFTGKTPMNSASACLTNNGDKYFIPFKPEGSRSTHFRLAYQPGNFDTAVGEYNAWMEQLVQRDWPLCFGIPKSRQQSVKEDPAGGRDGESNDKKEEGRPELHRTHSSFESRKRLHGHTEMEQHEDGDNSKKVKAEMDISKDAPQQDESLESTAAEDSKVTDKLQLLDLQKNGSCPPTPTTGVAPYPNPESDRFAFALDLGRGTGSQSFSLQDRLQDLDLSQVPTKLEDIVRVDTSSIPNAGMGLFAVKDLPAGTPLGFYFGVPMTENEFDSLKDGVGQASQYSIMYRRTVLDATDESGQPYTDPLGRLYCPFHFMNEDPNGSVSFITGSVVNQVICTTNRDVKANEELFVFYGKEMDRHWAAQGQDGLGNDGSDSSRKSRGGSRSRASSPSRKPSSTAAAMSVDDAGRPRRETAYKPIRYTR</sequence>
<accession>A0A9P3LX96</accession>
<feature type="compositionally biased region" description="Low complexity" evidence="1">
    <location>
        <begin position="176"/>
        <end position="192"/>
    </location>
</feature>
<feature type="compositionally biased region" description="Low complexity" evidence="1">
    <location>
        <begin position="400"/>
        <end position="422"/>
    </location>
</feature>
<evidence type="ECO:0000313" key="3">
    <source>
        <dbReference type="EMBL" id="GJJ73867.1"/>
    </source>
</evidence>
<dbReference type="CDD" id="cd08161">
    <property type="entry name" value="SET"/>
    <property type="match status" value="1"/>
</dbReference>
<feature type="compositionally biased region" description="Polar residues" evidence="1">
    <location>
        <begin position="1"/>
        <end position="11"/>
    </location>
</feature>
<feature type="compositionally biased region" description="Low complexity" evidence="1">
    <location>
        <begin position="356"/>
        <end position="367"/>
    </location>
</feature>
<dbReference type="Pfam" id="PF00856">
    <property type="entry name" value="SET"/>
    <property type="match status" value="1"/>
</dbReference>
<feature type="compositionally biased region" description="Low complexity" evidence="1">
    <location>
        <begin position="949"/>
        <end position="961"/>
    </location>
</feature>
<feature type="region of interest" description="Disordered" evidence="1">
    <location>
        <begin position="439"/>
        <end position="519"/>
    </location>
</feature>
<evidence type="ECO:0000256" key="1">
    <source>
        <dbReference type="SAM" id="MobiDB-lite"/>
    </source>
</evidence>
<feature type="compositionally biased region" description="Acidic residues" evidence="1">
    <location>
        <begin position="295"/>
        <end position="308"/>
    </location>
</feature>
<protein>
    <recommendedName>
        <fullName evidence="2">SET domain-containing protein</fullName>
    </recommendedName>
</protein>
<reference evidence="3" key="1">
    <citation type="submission" date="2021-11" db="EMBL/GenBank/DDBJ databases">
        <authorList>
            <person name="Herlambang A."/>
            <person name="Guo Y."/>
            <person name="Takashima Y."/>
            <person name="Nishizawa T."/>
        </authorList>
    </citation>
    <scope>NUCLEOTIDE SEQUENCE</scope>
    <source>
        <strain evidence="3">E1425</strain>
    </source>
</reference>
<comment type="caution">
    <text evidence="3">The sequence shown here is derived from an EMBL/GenBank/DDBJ whole genome shotgun (WGS) entry which is preliminary data.</text>
</comment>
<feature type="compositionally biased region" description="Polar residues" evidence="1">
    <location>
        <begin position="481"/>
        <end position="515"/>
    </location>
</feature>
<feature type="compositionally biased region" description="Basic residues" evidence="1">
    <location>
        <begin position="130"/>
        <end position="140"/>
    </location>
</feature>
<feature type="region of interest" description="Disordered" evidence="1">
    <location>
        <begin position="219"/>
        <end position="254"/>
    </location>
</feature>
<gene>
    <name evidence="3" type="ORF">EMPS_06225</name>
</gene>
<dbReference type="SUPFAM" id="SSF82199">
    <property type="entry name" value="SET domain"/>
    <property type="match status" value="1"/>
</dbReference>
<organism evidence="3 4">
    <name type="scientific">Entomortierella parvispora</name>
    <dbReference type="NCBI Taxonomy" id="205924"/>
    <lineage>
        <taxon>Eukaryota</taxon>
        <taxon>Fungi</taxon>
        <taxon>Fungi incertae sedis</taxon>
        <taxon>Mucoromycota</taxon>
        <taxon>Mortierellomycotina</taxon>
        <taxon>Mortierellomycetes</taxon>
        <taxon>Mortierellales</taxon>
        <taxon>Mortierellaceae</taxon>
        <taxon>Entomortierella</taxon>
    </lineage>
</organism>
<feature type="region of interest" description="Disordered" evidence="1">
    <location>
        <begin position="269"/>
        <end position="310"/>
    </location>
</feature>
<evidence type="ECO:0000259" key="2">
    <source>
        <dbReference type="PROSITE" id="PS50280"/>
    </source>
</evidence>